<organism evidence="1 2">
    <name type="scientific">Flavobacterium chungangense</name>
    <dbReference type="NCBI Taxonomy" id="554283"/>
    <lineage>
        <taxon>Bacteria</taxon>
        <taxon>Pseudomonadati</taxon>
        <taxon>Bacteroidota</taxon>
        <taxon>Flavobacteriia</taxon>
        <taxon>Flavobacteriales</taxon>
        <taxon>Flavobacteriaceae</taxon>
        <taxon>Flavobacterium</taxon>
    </lineage>
</organism>
<proteinExistence type="predicted"/>
<reference evidence="1 2" key="1">
    <citation type="submission" date="2020-06" db="EMBL/GenBank/DDBJ databases">
        <authorList>
            <person name="Criscuolo A."/>
        </authorList>
    </citation>
    <scope>NUCLEOTIDE SEQUENCE [LARGE SCALE GENOMIC DNA]</scope>
    <source>
        <strain evidence="2">CIP 110025</strain>
    </source>
</reference>
<name>A0A6V6YQE8_9FLAO</name>
<sequence length="45" mass="5467">MAEYDMYWQSLIAEKQPIKLNLLKLLTGFSRSFERLLTYLRDQNE</sequence>
<keyword evidence="2" id="KW-1185">Reference proteome</keyword>
<gene>
    <name evidence="1" type="ORF">FLACHUCJ7_00579</name>
</gene>
<dbReference type="AlphaFoldDB" id="A0A6V6YQE8"/>
<protein>
    <submittedName>
        <fullName evidence="1">Uncharacterized protein</fullName>
    </submittedName>
</protein>
<accession>A0A6V6YQE8</accession>
<evidence type="ECO:0000313" key="1">
    <source>
        <dbReference type="EMBL" id="CAD0001606.1"/>
    </source>
</evidence>
<dbReference type="Proteomes" id="UP000556700">
    <property type="component" value="Unassembled WGS sequence"/>
</dbReference>
<dbReference type="EMBL" id="CAIJDO010000073">
    <property type="protein sequence ID" value="CAD0001606.1"/>
    <property type="molecule type" value="Genomic_DNA"/>
</dbReference>
<evidence type="ECO:0000313" key="2">
    <source>
        <dbReference type="Proteomes" id="UP000556700"/>
    </source>
</evidence>
<comment type="caution">
    <text evidence="1">The sequence shown here is derived from an EMBL/GenBank/DDBJ whole genome shotgun (WGS) entry which is preliminary data.</text>
</comment>